<dbReference type="PROSITE" id="PS51683">
    <property type="entry name" value="SAM_OMT_II"/>
    <property type="match status" value="1"/>
</dbReference>
<evidence type="ECO:0000256" key="4">
    <source>
        <dbReference type="ARBA" id="ARBA00022691"/>
    </source>
</evidence>
<evidence type="ECO:0000256" key="7">
    <source>
        <dbReference type="ARBA" id="ARBA00045231"/>
    </source>
</evidence>
<dbReference type="EMBL" id="CM001222">
    <property type="protein sequence ID" value="AES76444.1"/>
    <property type="molecule type" value="Genomic_DNA"/>
</dbReference>
<dbReference type="Gene3D" id="3.40.50.150">
    <property type="entry name" value="Vaccinia Virus protein VP39"/>
    <property type="match status" value="1"/>
</dbReference>
<sequence length="498" mass="56417">MASLLNSKNLNCENESIEKREDQETIEDDGDDDESFMYAMQIAISIALPMALQCAIDLGVFEVLQKAGKGAQLSADDIVSRLSNINNPKAFKMLDRILALLASHSLLNCSIIPHEQNHINSFKRYYSMTPVAKFFAPNSDGVSLGPLIALNTDKILLASWSKLKVAIEEGGTPFNKVHGTHLFDYPSLDLRFNQILNTAMSNHTTIVMKKVLECYKGFRDVKRLVDVGGGLGMNINMITSKYTHIQGINFDLPHVIQHAPSYPGVEHIGGDMFESVPNGDTIFMKWILHDWSQENCMKLMKNCYDAIPDDGKVIVLEALLPNMPKNEVAWKSLSQMDILMMTHCSEGKERTKQEFMDMATNAGFRGIKYECCIYNFWIMEFFNLSATAELSEASKVMNDLEVNVKELKKTKIVNGQTAKSIKRKDKIGMNKIKLFHKGKMLKADWDDMMICVPKPKVEQDLAQRIQAITEEDWFKLREEIVRSTGFKYWILRSIATSK</sequence>
<dbReference type="InterPro" id="IPR036388">
    <property type="entry name" value="WH-like_DNA-bd_sf"/>
</dbReference>
<dbReference type="Pfam" id="PF00891">
    <property type="entry name" value="Methyltransf_2"/>
    <property type="match status" value="1"/>
</dbReference>
<reference evidence="10 12" key="2">
    <citation type="journal article" date="2014" name="BMC Genomics">
        <title>An improved genome release (version Mt4.0) for the model legume Medicago truncatula.</title>
        <authorList>
            <person name="Tang H."/>
            <person name="Krishnakumar V."/>
            <person name="Bidwell S."/>
            <person name="Rosen B."/>
            <person name="Chan A."/>
            <person name="Zhou S."/>
            <person name="Gentzbittel L."/>
            <person name="Childs K.L."/>
            <person name="Yandell M."/>
            <person name="Gundlach H."/>
            <person name="Mayer K.F."/>
            <person name="Schwartz D.C."/>
            <person name="Town C.D."/>
        </authorList>
    </citation>
    <scope>GENOME REANNOTATION</scope>
    <source>
        <strain evidence="10">A17</strain>
        <strain evidence="11 12">cv. Jemalong A17</strain>
    </source>
</reference>
<dbReference type="SUPFAM" id="SSF46785">
    <property type="entry name" value="Winged helix' DNA-binding domain"/>
    <property type="match status" value="1"/>
</dbReference>
<dbReference type="InterPro" id="IPR001077">
    <property type="entry name" value="COMT_C"/>
</dbReference>
<dbReference type="AlphaFoldDB" id="G7KL55"/>
<organism evidence="10 12">
    <name type="scientific">Medicago truncatula</name>
    <name type="common">Barrel medic</name>
    <name type="synonym">Medicago tribuloides</name>
    <dbReference type="NCBI Taxonomy" id="3880"/>
    <lineage>
        <taxon>Eukaryota</taxon>
        <taxon>Viridiplantae</taxon>
        <taxon>Streptophyta</taxon>
        <taxon>Embryophyta</taxon>
        <taxon>Tracheophyta</taxon>
        <taxon>Spermatophyta</taxon>
        <taxon>Magnoliopsida</taxon>
        <taxon>eudicotyledons</taxon>
        <taxon>Gunneridae</taxon>
        <taxon>Pentapetalae</taxon>
        <taxon>rosids</taxon>
        <taxon>fabids</taxon>
        <taxon>Fabales</taxon>
        <taxon>Fabaceae</taxon>
        <taxon>Papilionoideae</taxon>
        <taxon>50 kb inversion clade</taxon>
        <taxon>NPAAA clade</taxon>
        <taxon>Hologalegina</taxon>
        <taxon>IRL clade</taxon>
        <taxon>Trifolieae</taxon>
        <taxon>Medicago</taxon>
    </lineage>
</organism>
<dbReference type="GO" id="GO:0009809">
    <property type="term" value="P:lignin biosynthetic process"/>
    <property type="evidence" value="ECO:0007669"/>
    <property type="project" value="UniProtKB-KW"/>
</dbReference>
<comment type="function">
    <text evidence="7">Catalyzes the conversion of caffeic acid to ferulic acid and of 5-hydroxyferulic acid to sinapic acid. The resulting products may subsequently be converted to the corresponding alcohols that are incorporated into lignins.</text>
</comment>
<dbReference type="Pfam" id="PF08100">
    <property type="entry name" value="Dimerisation"/>
    <property type="match status" value="1"/>
</dbReference>
<evidence type="ECO:0000256" key="3">
    <source>
        <dbReference type="ARBA" id="ARBA00022679"/>
    </source>
</evidence>
<dbReference type="OMA" id="NCENESI"/>
<keyword evidence="12" id="KW-1185">Reference proteome</keyword>
<evidence type="ECO:0000313" key="10">
    <source>
        <dbReference type="EMBL" id="AES76444.1"/>
    </source>
</evidence>
<proteinExistence type="predicted"/>
<dbReference type="GO" id="GO:0047763">
    <property type="term" value="F:caffeate O-methyltransferase activity"/>
    <property type="evidence" value="ECO:0007669"/>
    <property type="project" value="UniProtKB-EC"/>
</dbReference>
<evidence type="ECO:0000259" key="9">
    <source>
        <dbReference type="Pfam" id="PF08100"/>
    </source>
</evidence>
<dbReference type="PaxDb" id="3880-AES76444"/>
<feature type="domain" description="O-methyltransferase dimerisation" evidence="9">
    <location>
        <begin position="41"/>
        <end position="136"/>
    </location>
</feature>
<accession>G7KL55</accession>
<comment type="pathway">
    <text evidence="1">Aromatic compound metabolism; phenylpropanoid biosynthesis.</text>
</comment>
<dbReference type="GO" id="GO:0032259">
    <property type="term" value="P:methylation"/>
    <property type="evidence" value="ECO:0000318"/>
    <property type="project" value="GO_Central"/>
</dbReference>
<evidence type="ECO:0000256" key="1">
    <source>
        <dbReference type="ARBA" id="ARBA00004928"/>
    </source>
</evidence>
<dbReference type="FunFam" id="1.10.10.10:FF:000357">
    <property type="entry name" value="Caffeic acid 3-O-methyltransferase"/>
    <property type="match status" value="1"/>
</dbReference>
<name>G7KL55_MEDTR</name>
<dbReference type="EnsemblPlants" id="AES76444">
    <property type="protein sequence ID" value="AES76444"/>
    <property type="gene ID" value="MTR_6g078850"/>
</dbReference>
<dbReference type="InterPro" id="IPR012967">
    <property type="entry name" value="COMT_dimerisation"/>
</dbReference>
<evidence type="ECO:0000259" key="8">
    <source>
        <dbReference type="Pfam" id="PF00891"/>
    </source>
</evidence>
<keyword evidence="3" id="KW-0808">Transferase</keyword>
<dbReference type="InterPro" id="IPR029063">
    <property type="entry name" value="SAM-dependent_MTases_sf"/>
</dbReference>
<keyword evidence="2" id="KW-0489">Methyltransferase</keyword>
<dbReference type="GO" id="GO:0008171">
    <property type="term" value="F:O-methyltransferase activity"/>
    <property type="evidence" value="ECO:0000318"/>
    <property type="project" value="GO_Central"/>
</dbReference>
<evidence type="ECO:0000313" key="12">
    <source>
        <dbReference type="Proteomes" id="UP000002051"/>
    </source>
</evidence>
<dbReference type="GO" id="GO:0046983">
    <property type="term" value="F:protein dimerization activity"/>
    <property type="evidence" value="ECO:0007669"/>
    <property type="project" value="InterPro"/>
</dbReference>
<evidence type="ECO:0000256" key="2">
    <source>
        <dbReference type="ARBA" id="ARBA00022603"/>
    </source>
</evidence>
<dbReference type="Proteomes" id="UP000002051">
    <property type="component" value="Chromosome 6"/>
</dbReference>
<dbReference type="HOGENOM" id="CLU_005533_12_1_1"/>
<keyword evidence="4" id="KW-0949">S-adenosyl-L-methionine</keyword>
<dbReference type="PANTHER" id="PTHR11746">
    <property type="entry name" value="O-METHYLTRANSFERASE"/>
    <property type="match status" value="1"/>
</dbReference>
<dbReference type="eggNOG" id="KOG3178">
    <property type="taxonomic scope" value="Eukaryota"/>
</dbReference>
<dbReference type="InterPro" id="IPR036390">
    <property type="entry name" value="WH_DNA-bd_sf"/>
</dbReference>
<dbReference type="SUPFAM" id="SSF53335">
    <property type="entry name" value="S-adenosyl-L-methionine-dependent methyltransferases"/>
    <property type="match status" value="1"/>
</dbReference>
<dbReference type="Gene3D" id="1.10.10.10">
    <property type="entry name" value="Winged helix-like DNA-binding domain superfamily/Winged helix DNA-binding domain"/>
    <property type="match status" value="1"/>
</dbReference>
<evidence type="ECO:0000256" key="5">
    <source>
        <dbReference type="ARBA" id="ARBA00022733"/>
    </source>
</evidence>
<dbReference type="InterPro" id="IPR016461">
    <property type="entry name" value="COMT-like"/>
</dbReference>
<keyword evidence="5" id="KW-0438">Lignin biosynthesis</keyword>
<gene>
    <name evidence="10" type="ordered locus">MTR_6g078850</name>
</gene>
<dbReference type="STRING" id="3880.G7KL55"/>
<reference evidence="10 12" key="1">
    <citation type="journal article" date="2011" name="Nature">
        <title>The Medicago genome provides insight into the evolution of rhizobial symbioses.</title>
        <authorList>
            <person name="Young N.D."/>
            <person name="Debelle F."/>
            <person name="Oldroyd G.E."/>
            <person name="Geurts R."/>
            <person name="Cannon S.B."/>
            <person name="Udvardi M.K."/>
            <person name="Benedito V.A."/>
            <person name="Mayer K.F."/>
            <person name="Gouzy J."/>
            <person name="Schoof H."/>
            <person name="Van de Peer Y."/>
            <person name="Proost S."/>
            <person name="Cook D.R."/>
            <person name="Meyers B.C."/>
            <person name="Spannagl M."/>
            <person name="Cheung F."/>
            <person name="De Mita S."/>
            <person name="Krishnakumar V."/>
            <person name="Gundlach H."/>
            <person name="Zhou S."/>
            <person name="Mudge J."/>
            <person name="Bharti A.K."/>
            <person name="Murray J.D."/>
            <person name="Naoumkina M.A."/>
            <person name="Rosen B."/>
            <person name="Silverstein K.A."/>
            <person name="Tang H."/>
            <person name="Rombauts S."/>
            <person name="Zhao P.X."/>
            <person name="Zhou P."/>
            <person name="Barbe V."/>
            <person name="Bardou P."/>
            <person name="Bechner M."/>
            <person name="Bellec A."/>
            <person name="Berger A."/>
            <person name="Berges H."/>
            <person name="Bidwell S."/>
            <person name="Bisseling T."/>
            <person name="Choisne N."/>
            <person name="Couloux A."/>
            <person name="Denny R."/>
            <person name="Deshpande S."/>
            <person name="Dai X."/>
            <person name="Doyle J.J."/>
            <person name="Dudez A.M."/>
            <person name="Farmer A.D."/>
            <person name="Fouteau S."/>
            <person name="Franken C."/>
            <person name="Gibelin C."/>
            <person name="Gish J."/>
            <person name="Goldstein S."/>
            <person name="Gonzalez A.J."/>
            <person name="Green P.J."/>
            <person name="Hallab A."/>
            <person name="Hartog M."/>
            <person name="Hua A."/>
            <person name="Humphray S.J."/>
            <person name="Jeong D.H."/>
            <person name="Jing Y."/>
            <person name="Jocker A."/>
            <person name="Kenton S.M."/>
            <person name="Kim D.J."/>
            <person name="Klee K."/>
            <person name="Lai H."/>
            <person name="Lang C."/>
            <person name="Lin S."/>
            <person name="Macmil S.L."/>
            <person name="Magdelenat G."/>
            <person name="Matthews L."/>
            <person name="McCorrison J."/>
            <person name="Monaghan E.L."/>
            <person name="Mun J.H."/>
            <person name="Najar F.Z."/>
            <person name="Nicholson C."/>
            <person name="Noirot C."/>
            <person name="O'Bleness M."/>
            <person name="Paule C.R."/>
            <person name="Poulain J."/>
            <person name="Prion F."/>
            <person name="Qin B."/>
            <person name="Qu C."/>
            <person name="Retzel E.F."/>
            <person name="Riddle C."/>
            <person name="Sallet E."/>
            <person name="Samain S."/>
            <person name="Samson N."/>
            <person name="Sanders I."/>
            <person name="Saurat O."/>
            <person name="Scarpelli C."/>
            <person name="Schiex T."/>
            <person name="Segurens B."/>
            <person name="Severin A.J."/>
            <person name="Sherrier D.J."/>
            <person name="Shi R."/>
            <person name="Sims S."/>
            <person name="Singer S.R."/>
            <person name="Sinharoy S."/>
            <person name="Sterck L."/>
            <person name="Viollet A."/>
            <person name="Wang B.B."/>
            <person name="Wang K."/>
            <person name="Wang M."/>
            <person name="Wang X."/>
            <person name="Warfsmann J."/>
            <person name="Weissenbach J."/>
            <person name="White D.D."/>
            <person name="White J.D."/>
            <person name="Wiley G.B."/>
            <person name="Wincker P."/>
            <person name="Xing Y."/>
            <person name="Yang L."/>
            <person name="Yao Z."/>
            <person name="Ying F."/>
            <person name="Zhai J."/>
            <person name="Zhou L."/>
            <person name="Zuber A."/>
            <person name="Denarie J."/>
            <person name="Dixon R.A."/>
            <person name="May G.D."/>
            <person name="Schwartz D.C."/>
            <person name="Rogers J."/>
            <person name="Quetier F."/>
            <person name="Town C.D."/>
            <person name="Roe B.A."/>
        </authorList>
    </citation>
    <scope>NUCLEOTIDE SEQUENCE [LARGE SCALE GENOMIC DNA]</scope>
    <source>
        <strain evidence="10">A17</strain>
        <strain evidence="11 12">cv. Jemalong A17</strain>
    </source>
</reference>
<dbReference type="GO" id="GO:0008757">
    <property type="term" value="F:S-adenosylmethionine-dependent methyltransferase activity"/>
    <property type="evidence" value="ECO:0000318"/>
    <property type="project" value="GO_Central"/>
</dbReference>
<feature type="domain" description="O-methyltransferase C-terminal" evidence="8">
    <location>
        <begin position="160"/>
        <end position="365"/>
    </location>
</feature>
<dbReference type="EC" id="2.1.1.68" evidence="6"/>
<evidence type="ECO:0000256" key="6">
    <source>
        <dbReference type="ARBA" id="ARBA00039011"/>
    </source>
</evidence>
<evidence type="ECO:0000313" key="11">
    <source>
        <dbReference type="EnsemblPlants" id="AES76444"/>
    </source>
</evidence>
<protein>
    <recommendedName>
        <fullName evidence="6">caffeate O-methyltransferase</fullName>
        <ecNumber evidence="6">2.1.1.68</ecNumber>
    </recommendedName>
</protein>
<reference evidence="11" key="3">
    <citation type="submission" date="2015-04" db="UniProtKB">
        <authorList>
            <consortium name="EnsemblPlants"/>
        </authorList>
    </citation>
    <scope>IDENTIFICATION</scope>
    <source>
        <strain evidence="11">cv. Jemalong A17</strain>
    </source>
</reference>
<dbReference type="FunFam" id="3.40.50.150:FF:000061">
    <property type="entry name" value="Caffeic acid O-methyltransferase"/>
    <property type="match status" value="1"/>
</dbReference>